<sequence length="375" mass="41614">MAALISVIDEIDDIVSNADARRRTAMLRKVTNLFLEKAPDLEEEHVGAFDEVILRLARNLEFRARIELSERLADQAMAPRKVVRDLAFDDEVAVAAPVLTRSVRLSEEDLVAVASSKGQAHLLALSRRPRLSERLTDVLIDRGDTVVVRSVADNEGARFSPEGFTALVERARADSDLQEVLEARSHLSAEQVTQLVEIAREKVRETLQDELGQRMQRAIDAVVEDLARRMADTDAPEVAKADLVGSTDFVRARARTRPIEERDVVDWINRNRIEDGLAAIAHLAGIPVRMVANAYHAPDWEGLLFVVRAVDFTWGTLKLLLTKKAGRTPPLELTQAAFESFERLSVQSAQRVLRFAATRERFGRAGGNGGMPGGM</sequence>
<evidence type="ECO:0000313" key="2">
    <source>
        <dbReference type="Proteomes" id="UP000600449"/>
    </source>
</evidence>
<keyword evidence="2" id="KW-1185">Reference proteome</keyword>
<dbReference type="Proteomes" id="UP000600449">
    <property type="component" value="Unassembled WGS sequence"/>
</dbReference>
<organism evidence="1 2">
    <name type="scientific">Salinarimonas ramus</name>
    <dbReference type="NCBI Taxonomy" id="690164"/>
    <lineage>
        <taxon>Bacteria</taxon>
        <taxon>Pseudomonadati</taxon>
        <taxon>Pseudomonadota</taxon>
        <taxon>Alphaproteobacteria</taxon>
        <taxon>Hyphomicrobiales</taxon>
        <taxon>Salinarimonadaceae</taxon>
        <taxon>Salinarimonas</taxon>
    </lineage>
</organism>
<evidence type="ECO:0008006" key="3">
    <source>
        <dbReference type="Google" id="ProtNLM"/>
    </source>
</evidence>
<dbReference type="Pfam" id="PF10098">
    <property type="entry name" value="DUF2336"/>
    <property type="match status" value="1"/>
</dbReference>
<evidence type="ECO:0000313" key="1">
    <source>
        <dbReference type="EMBL" id="GGK51867.1"/>
    </source>
</evidence>
<gene>
    <name evidence="1" type="ORF">GCM10011322_43650</name>
</gene>
<accession>A0A917QIU7</accession>
<dbReference type="AlphaFoldDB" id="A0A917QIU7"/>
<dbReference type="InterPro" id="IPR019285">
    <property type="entry name" value="DUF2336"/>
</dbReference>
<dbReference type="RefSeq" id="WP_188915399.1">
    <property type="nucleotide sequence ID" value="NZ_BMMF01000016.1"/>
</dbReference>
<protein>
    <recommendedName>
        <fullName evidence="3">DUF2336 domain-containing protein</fullName>
    </recommendedName>
</protein>
<comment type="caution">
    <text evidence="1">The sequence shown here is derived from an EMBL/GenBank/DDBJ whole genome shotgun (WGS) entry which is preliminary data.</text>
</comment>
<reference evidence="1 2" key="1">
    <citation type="journal article" date="2014" name="Int. J. Syst. Evol. Microbiol.">
        <title>Complete genome sequence of Corynebacterium casei LMG S-19264T (=DSM 44701T), isolated from a smear-ripened cheese.</title>
        <authorList>
            <consortium name="US DOE Joint Genome Institute (JGI-PGF)"/>
            <person name="Walter F."/>
            <person name="Albersmeier A."/>
            <person name="Kalinowski J."/>
            <person name="Ruckert C."/>
        </authorList>
    </citation>
    <scope>NUCLEOTIDE SEQUENCE [LARGE SCALE GENOMIC DNA]</scope>
    <source>
        <strain evidence="1 2">CGMCC 1.9161</strain>
    </source>
</reference>
<dbReference type="EMBL" id="BMMF01000016">
    <property type="protein sequence ID" value="GGK51867.1"/>
    <property type="molecule type" value="Genomic_DNA"/>
</dbReference>
<proteinExistence type="predicted"/>
<name>A0A917QIU7_9HYPH</name>